<dbReference type="OrthoDB" id="1494881at2"/>
<name>A0A098S6C2_9BACT</name>
<dbReference type="AlphaFoldDB" id="A0A098S6C2"/>
<comment type="caution">
    <text evidence="1">The sequence shown here is derived from an EMBL/GenBank/DDBJ whole genome shotgun (WGS) entry which is preliminary data.</text>
</comment>
<gene>
    <name evidence="1" type="ORF">IX84_13855</name>
</gene>
<evidence type="ECO:0000313" key="2">
    <source>
        <dbReference type="Proteomes" id="UP000029736"/>
    </source>
</evidence>
<dbReference type="RefSeq" id="WP_044221373.1">
    <property type="nucleotide sequence ID" value="NZ_JBKAGJ010000020.1"/>
</dbReference>
<dbReference type="Proteomes" id="UP000029736">
    <property type="component" value="Unassembled WGS sequence"/>
</dbReference>
<reference evidence="1 2" key="1">
    <citation type="journal article" date="2014" name="Int. J. Syst. Evol. Microbiol.">
        <title>Phaeodactylibacter xiamenensis gen. nov., sp. nov., a member of the family Saprospiraceae isolated from the marine alga Phaeodactylum tricornutum.</title>
        <authorList>
            <person name="Chen Z.Jr."/>
            <person name="Lei X."/>
            <person name="Lai Q."/>
            <person name="Li Y."/>
            <person name="Zhang B."/>
            <person name="Zhang J."/>
            <person name="Zhang H."/>
            <person name="Yang L."/>
            <person name="Zheng W."/>
            <person name="Tian Y."/>
            <person name="Yu Z."/>
            <person name="Xu H.Jr."/>
            <person name="Zheng T."/>
        </authorList>
    </citation>
    <scope>NUCLEOTIDE SEQUENCE [LARGE SCALE GENOMIC DNA]</scope>
    <source>
        <strain evidence="1 2">KD52</strain>
    </source>
</reference>
<keyword evidence="2" id="KW-1185">Reference proteome</keyword>
<dbReference type="EMBL" id="JPOS01000034">
    <property type="protein sequence ID" value="KGE87626.1"/>
    <property type="molecule type" value="Genomic_DNA"/>
</dbReference>
<organism evidence="1 2">
    <name type="scientific">Phaeodactylibacter xiamenensis</name>
    <dbReference type="NCBI Taxonomy" id="1524460"/>
    <lineage>
        <taxon>Bacteria</taxon>
        <taxon>Pseudomonadati</taxon>
        <taxon>Bacteroidota</taxon>
        <taxon>Saprospiria</taxon>
        <taxon>Saprospirales</taxon>
        <taxon>Haliscomenobacteraceae</taxon>
        <taxon>Phaeodactylibacter</taxon>
    </lineage>
</organism>
<protein>
    <submittedName>
        <fullName evidence="1">Uncharacterized protein</fullName>
    </submittedName>
</protein>
<accession>A0A098S6C2</accession>
<sequence length="146" mass="17049">MPNTHMPPDFLQPCLFSIEEAVLKAYRDHPKLEDKDIEVVYEQLQRFFKKLAGGAELEEPHSTITRKQALIESIILALDVREEFGADEHLLQNDQYTLGGRTIPYLEMLYATAFTYLQRSARFWRKERGKRGYLSFIASQLPEQEL</sequence>
<proteinExistence type="predicted"/>
<evidence type="ECO:0000313" key="1">
    <source>
        <dbReference type="EMBL" id="KGE87626.1"/>
    </source>
</evidence>